<dbReference type="Proteomes" id="UP000011602">
    <property type="component" value="Unassembled WGS sequence"/>
</dbReference>
<proteinExistence type="predicted"/>
<accession>L9XKC2</accession>
<gene>
    <name evidence="1" type="ORF">C493_00110</name>
</gene>
<evidence type="ECO:0008006" key="3">
    <source>
        <dbReference type="Google" id="ProtNLM"/>
    </source>
</evidence>
<reference evidence="1 2" key="1">
    <citation type="journal article" date="2014" name="PLoS Genet.">
        <title>Phylogenetically driven sequencing of extremely halophilic archaea reveals strategies for static and dynamic osmo-response.</title>
        <authorList>
            <person name="Becker E.A."/>
            <person name="Seitzer P.M."/>
            <person name="Tritt A."/>
            <person name="Larsen D."/>
            <person name="Krusor M."/>
            <person name="Yao A.I."/>
            <person name="Wu D."/>
            <person name="Madern D."/>
            <person name="Eisen J.A."/>
            <person name="Darling A.E."/>
            <person name="Facciotti M.T."/>
        </authorList>
    </citation>
    <scope>NUCLEOTIDE SEQUENCE [LARGE SCALE GENOMIC DNA]</scope>
    <source>
        <strain evidence="1 2">JCM 12255</strain>
    </source>
</reference>
<keyword evidence="2" id="KW-1185">Reference proteome</keyword>
<comment type="caution">
    <text evidence="1">The sequence shown here is derived from an EMBL/GenBank/DDBJ whole genome shotgun (WGS) entry which is preliminary data.</text>
</comment>
<dbReference type="AlphaFoldDB" id="L9XKC2"/>
<dbReference type="EMBL" id="AOHZ01000002">
    <property type="protein sequence ID" value="ELY62185.1"/>
    <property type="molecule type" value="Genomic_DNA"/>
</dbReference>
<dbReference type="eggNOG" id="arCOG07976">
    <property type="taxonomic scope" value="Archaea"/>
</dbReference>
<protein>
    <recommendedName>
        <fullName evidence="3">Small CPxCG-related zinc finger protein</fullName>
    </recommendedName>
</protein>
<evidence type="ECO:0000313" key="2">
    <source>
        <dbReference type="Proteomes" id="UP000011602"/>
    </source>
</evidence>
<evidence type="ECO:0000313" key="1">
    <source>
        <dbReference type="EMBL" id="ELY62185.1"/>
    </source>
</evidence>
<organism evidence="1 2">
    <name type="scientific">Natronolimnohabitans innermongolicus JCM 12255</name>
    <dbReference type="NCBI Taxonomy" id="1227499"/>
    <lineage>
        <taxon>Archaea</taxon>
        <taxon>Methanobacteriati</taxon>
        <taxon>Methanobacteriota</taxon>
        <taxon>Stenosarchaea group</taxon>
        <taxon>Halobacteria</taxon>
        <taxon>Halobacteriales</taxon>
        <taxon>Natrialbaceae</taxon>
        <taxon>Natronolimnohabitans</taxon>
    </lineage>
</organism>
<sequence length="64" mass="7107">MGVNGRSERSSTSSRLRTVLETILFRPDERTVVEECRRCGTTRETGGPCCPTCGCDEIARYHIG</sequence>
<name>L9XKC2_9EURY</name>